<gene>
    <name evidence="7" type="ORF">SAMN04488035_2692</name>
</gene>
<dbReference type="RefSeq" id="WP_093379843.1">
    <property type="nucleotide sequence ID" value="NZ_BNAN01000003.1"/>
</dbReference>
<feature type="transmembrane region" description="Helical" evidence="5">
    <location>
        <begin position="34"/>
        <end position="53"/>
    </location>
</feature>
<keyword evidence="8" id="KW-1185">Reference proteome</keyword>
<comment type="subcellular location">
    <subcellularLocation>
        <location evidence="1">Membrane</location>
        <topology evidence="1">Multi-pass membrane protein</topology>
    </subcellularLocation>
</comment>
<evidence type="ECO:0000256" key="3">
    <source>
        <dbReference type="ARBA" id="ARBA00022989"/>
    </source>
</evidence>
<dbReference type="OrthoDB" id="3268959at2"/>
<keyword evidence="4 5" id="KW-0472">Membrane</keyword>
<protein>
    <submittedName>
        <fullName evidence="7">ABC-2 type transport system permease protein</fullName>
    </submittedName>
</protein>
<accession>A0A1I2I3I1</accession>
<sequence length="408" mass="42252">MSNPQAPSYEPLGVGRAITMIAWREIVTRARSKAFIITTLMLLLGILGGGYTVSVLTDREPEPIAVVVDAQATATAVENAAEQTGTLVEVTTSSGDIEADLVDTDVAAHVAIEGQAVDVTVWQELDGGLAAMVAVLAQQVALDTAISDLGGDPAEVDAAVLGAAPAITPLDPEGAQEIDPSQSILGLITGILIFIGLMMTGQMVAQGVVEEKSSRVVELLLATVRPWHLITGKVLGIGALGLLQVALVGGAGAASAAMFGLLENSPVRMGSAVGWLVVWFVLGYAMYAFILGALASLVSRQEDVGSVISPVMVVLVIPYMVGVSIAPYDPDSSLVVGLSYVPLFSPILMPIRSAMGSVEMWELLVAVGASVVLIVLLAALAGAIYSRAIVRTGSRIPLREAFSQLRSS</sequence>
<dbReference type="AlphaFoldDB" id="A0A1I2I3I1"/>
<feature type="transmembrane region" description="Helical" evidence="5">
    <location>
        <begin position="363"/>
        <end position="385"/>
    </location>
</feature>
<feature type="transmembrane region" description="Helical" evidence="5">
    <location>
        <begin position="307"/>
        <end position="328"/>
    </location>
</feature>
<name>A0A1I2I3I1_9MICO</name>
<feature type="transmembrane region" description="Helical" evidence="5">
    <location>
        <begin position="184"/>
        <end position="205"/>
    </location>
</feature>
<dbReference type="STRING" id="285351.SAMN04488035_2692"/>
<evidence type="ECO:0000256" key="5">
    <source>
        <dbReference type="SAM" id="Phobius"/>
    </source>
</evidence>
<dbReference type="InterPro" id="IPR013525">
    <property type="entry name" value="ABC2_TM"/>
</dbReference>
<feature type="transmembrane region" description="Helical" evidence="5">
    <location>
        <begin position="234"/>
        <end position="261"/>
    </location>
</feature>
<dbReference type="EMBL" id="FONZ01000007">
    <property type="protein sequence ID" value="SFF36832.1"/>
    <property type="molecule type" value="Genomic_DNA"/>
</dbReference>
<evidence type="ECO:0000313" key="7">
    <source>
        <dbReference type="EMBL" id="SFF36832.1"/>
    </source>
</evidence>
<dbReference type="GO" id="GO:0016020">
    <property type="term" value="C:membrane"/>
    <property type="evidence" value="ECO:0007669"/>
    <property type="project" value="UniProtKB-SubCell"/>
</dbReference>
<dbReference type="Pfam" id="PF12698">
    <property type="entry name" value="ABC2_membrane_3"/>
    <property type="match status" value="1"/>
</dbReference>
<dbReference type="Proteomes" id="UP000198520">
    <property type="component" value="Unassembled WGS sequence"/>
</dbReference>
<organism evidence="7 8">
    <name type="scientific">Flavimobilis marinus</name>
    <dbReference type="NCBI Taxonomy" id="285351"/>
    <lineage>
        <taxon>Bacteria</taxon>
        <taxon>Bacillati</taxon>
        <taxon>Actinomycetota</taxon>
        <taxon>Actinomycetes</taxon>
        <taxon>Micrococcales</taxon>
        <taxon>Jonesiaceae</taxon>
        <taxon>Flavimobilis</taxon>
    </lineage>
</organism>
<keyword evidence="2 5" id="KW-0812">Transmembrane</keyword>
<dbReference type="PANTHER" id="PTHR43471:SF3">
    <property type="entry name" value="ABC TRANSPORTER PERMEASE PROTEIN NATB"/>
    <property type="match status" value="1"/>
</dbReference>
<dbReference type="GO" id="GO:0140359">
    <property type="term" value="F:ABC-type transporter activity"/>
    <property type="evidence" value="ECO:0007669"/>
    <property type="project" value="InterPro"/>
</dbReference>
<evidence type="ECO:0000256" key="4">
    <source>
        <dbReference type="ARBA" id="ARBA00023136"/>
    </source>
</evidence>
<evidence type="ECO:0000256" key="2">
    <source>
        <dbReference type="ARBA" id="ARBA00022692"/>
    </source>
</evidence>
<keyword evidence="3 5" id="KW-1133">Transmembrane helix</keyword>
<evidence type="ECO:0000256" key="1">
    <source>
        <dbReference type="ARBA" id="ARBA00004141"/>
    </source>
</evidence>
<reference evidence="8" key="1">
    <citation type="submission" date="2016-10" db="EMBL/GenBank/DDBJ databases">
        <authorList>
            <person name="Varghese N."/>
            <person name="Submissions S."/>
        </authorList>
    </citation>
    <scope>NUCLEOTIDE SEQUENCE [LARGE SCALE GENOMIC DNA]</scope>
    <source>
        <strain evidence="8">DSM 19083</strain>
    </source>
</reference>
<feature type="domain" description="ABC-2 type transporter transmembrane" evidence="6">
    <location>
        <begin position="33"/>
        <end position="381"/>
    </location>
</feature>
<evidence type="ECO:0000259" key="6">
    <source>
        <dbReference type="Pfam" id="PF12698"/>
    </source>
</evidence>
<dbReference type="PANTHER" id="PTHR43471">
    <property type="entry name" value="ABC TRANSPORTER PERMEASE"/>
    <property type="match status" value="1"/>
</dbReference>
<proteinExistence type="predicted"/>
<feature type="transmembrane region" description="Helical" evidence="5">
    <location>
        <begin position="273"/>
        <end position="295"/>
    </location>
</feature>
<evidence type="ECO:0000313" key="8">
    <source>
        <dbReference type="Proteomes" id="UP000198520"/>
    </source>
</evidence>